<evidence type="ECO:0000256" key="1">
    <source>
        <dbReference type="SAM" id="SignalP"/>
    </source>
</evidence>
<dbReference type="GO" id="GO:0042597">
    <property type="term" value="C:periplasmic space"/>
    <property type="evidence" value="ECO:0007669"/>
    <property type="project" value="InterPro"/>
</dbReference>
<feature type="signal peptide" evidence="1">
    <location>
        <begin position="1"/>
        <end position="29"/>
    </location>
</feature>
<dbReference type="Gene3D" id="1.20.120.1490">
    <property type="match status" value="1"/>
</dbReference>
<dbReference type="InterPro" id="IPR012899">
    <property type="entry name" value="LTXXQ"/>
</dbReference>
<organism evidence="2 3">
    <name type="scientific">Candidatus Lambdaproteobacteria bacterium RIFOXYD2_FULL_56_26</name>
    <dbReference type="NCBI Taxonomy" id="1817773"/>
    <lineage>
        <taxon>Bacteria</taxon>
        <taxon>Pseudomonadati</taxon>
        <taxon>Pseudomonadota</taxon>
        <taxon>Candidatus Lambdaproteobacteria</taxon>
    </lineage>
</organism>
<evidence type="ECO:0000313" key="3">
    <source>
        <dbReference type="Proteomes" id="UP000177583"/>
    </source>
</evidence>
<dbReference type="EMBL" id="MFNF01000018">
    <property type="protein sequence ID" value="OGH03256.1"/>
    <property type="molecule type" value="Genomic_DNA"/>
</dbReference>
<proteinExistence type="predicted"/>
<accession>A0A1F6GYK8</accession>
<comment type="caution">
    <text evidence="2">The sequence shown here is derived from an EMBL/GenBank/DDBJ whole genome shotgun (WGS) entry which is preliminary data.</text>
</comment>
<evidence type="ECO:0008006" key="4">
    <source>
        <dbReference type="Google" id="ProtNLM"/>
    </source>
</evidence>
<sequence>MCSKRTKVGMLAVALFAAVSLLATGVAFAGWFSRTPEERAAKMVERLTDDLKLNSDQQALLKKSVEEVAAKAKELRPDHDAMMTLAKDQILVGKIDKVRVKGEMTKHHAQMEAVMDFGLEKADAFLAALSPEQRQLLVKHLEDMKGHHGGWFGPGHCNR</sequence>
<protein>
    <recommendedName>
        <fullName evidence="4">Periplasmic heavy metal sensor</fullName>
    </recommendedName>
</protein>
<feature type="chain" id="PRO_5009524877" description="Periplasmic heavy metal sensor" evidence="1">
    <location>
        <begin position="30"/>
        <end position="159"/>
    </location>
</feature>
<reference evidence="2 3" key="1">
    <citation type="journal article" date="2016" name="Nat. Commun.">
        <title>Thousands of microbial genomes shed light on interconnected biogeochemical processes in an aquifer system.</title>
        <authorList>
            <person name="Anantharaman K."/>
            <person name="Brown C.T."/>
            <person name="Hug L.A."/>
            <person name="Sharon I."/>
            <person name="Castelle C.J."/>
            <person name="Probst A.J."/>
            <person name="Thomas B.C."/>
            <person name="Singh A."/>
            <person name="Wilkins M.J."/>
            <person name="Karaoz U."/>
            <person name="Brodie E.L."/>
            <person name="Williams K.H."/>
            <person name="Hubbard S.S."/>
            <person name="Banfield J.F."/>
        </authorList>
    </citation>
    <scope>NUCLEOTIDE SEQUENCE [LARGE SCALE GENOMIC DNA]</scope>
</reference>
<dbReference type="Proteomes" id="UP000177583">
    <property type="component" value="Unassembled WGS sequence"/>
</dbReference>
<gene>
    <name evidence="2" type="ORF">A2557_00855</name>
</gene>
<dbReference type="AlphaFoldDB" id="A0A1F6GYK8"/>
<dbReference type="Pfam" id="PF07813">
    <property type="entry name" value="LTXXQ"/>
    <property type="match status" value="1"/>
</dbReference>
<name>A0A1F6GYK8_9PROT</name>
<keyword evidence="1" id="KW-0732">Signal</keyword>
<evidence type="ECO:0000313" key="2">
    <source>
        <dbReference type="EMBL" id="OGH03256.1"/>
    </source>
</evidence>